<dbReference type="PANTHER" id="PTHR23057">
    <property type="entry name" value="JUXTAPOSED WITH ANOTHER ZINC FINGER PROTEIN 1"/>
    <property type="match status" value="1"/>
</dbReference>
<feature type="compositionally biased region" description="Low complexity" evidence="5">
    <location>
        <begin position="632"/>
        <end position="644"/>
    </location>
</feature>
<evidence type="ECO:0000313" key="7">
    <source>
        <dbReference type="EMBL" id="SJL06640.1"/>
    </source>
</evidence>
<name>A0A284RD26_ARMOS</name>
<keyword evidence="8" id="KW-1185">Reference proteome</keyword>
<feature type="compositionally biased region" description="Polar residues" evidence="5">
    <location>
        <begin position="152"/>
        <end position="162"/>
    </location>
</feature>
<feature type="region of interest" description="Disordered" evidence="5">
    <location>
        <begin position="400"/>
        <end position="448"/>
    </location>
</feature>
<accession>A0A284RD26</accession>
<sequence>MSTQPIALPSRSSPRNHISNSNNADYIMSSGSYTGSNGNGSFNPASYTRHFLGSPISWRSTSFGLGVRFQGSPMEHFTGSPEQKPSLDSDVRNALSALDRESEFCRDYSCCGMHLNDLHALLEHFEEVHVVVIDPTAPQAQAQLQIPFNPQVVSTLSSPGHAQSQQMQQQQQQLQQQHSAQSYGVAFDPDEMDLEGPPSSGAPSLRSSPSSGAPTPPDTPITTPLSAYPSPGIPCQQPAYYLDKSQVQIQTQLQTQHLPHSPYVSQPPSPNSGAHQPVAAFDTKTLIRRSSSSPISTTPSSLANANTPVPTSPIHHQTRPQLNLNLTAAHVQHTHNTHSPLVEAFNYGRYGESFVGMPGSNMDSMDTYSSSMLDAHRTHNSSSSSLAGAVEECVPPALLFSNSATPESTPSTSRVPSPHSQAQQASANGGTSPTSPSAASGPVSAGVPSVSVVAKDPNALRLSSSVSRPATSLLLSKPFKCPKPNCNKSYKQANGLKYHMTHGSCNFAPPKDLEHVQALLERKRRDRAAAAAAGGYPESSDASQPSTPLPSNPSTPTSPYPDLQISDAEMREVEREAERRLRPFACGVGDCQRRYKNMNGLRYHYQHSGEHGAVGLALLASGVHECLGNNGGSSSASNSREASAVRGDREGRKIRVGGSAPGSRSGSLSRTGTPVPAVGMGQLPSHTQQYVPPSQPPQYQNQIAYQQRFAEHQRAQYAQQQQFQQQGMIIQQPQQYAAVLYPPASAVGMDVAMSG</sequence>
<evidence type="ECO:0000256" key="1">
    <source>
        <dbReference type="ARBA" id="ARBA00022723"/>
    </source>
</evidence>
<dbReference type="AlphaFoldDB" id="A0A284RD26"/>
<organism evidence="7 8">
    <name type="scientific">Armillaria ostoyae</name>
    <name type="common">Armillaria root rot fungus</name>
    <dbReference type="NCBI Taxonomy" id="47428"/>
    <lineage>
        <taxon>Eukaryota</taxon>
        <taxon>Fungi</taxon>
        <taxon>Dikarya</taxon>
        <taxon>Basidiomycota</taxon>
        <taxon>Agaricomycotina</taxon>
        <taxon>Agaricomycetes</taxon>
        <taxon>Agaricomycetidae</taxon>
        <taxon>Agaricales</taxon>
        <taxon>Marasmiineae</taxon>
        <taxon>Physalacriaceae</taxon>
        <taxon>Armillaria</taxon>
    </lineage>
</organism>
<feature type="compositionally biased region" description="Low complexity" evidence="5">
    <location>
        <begin position="429"/>
        <end position="448"/>
    </location>
</feature>
<reference evidence="8" key="1">
    <citation type="journal article" date="2017" name="Nat. Ecol. Evol.">
        <title>Genome expansion and lineage-specific genetic innovations in the forest pathogenic fungi Armillaria.</title>
        <authorList>
            <person name="Sipos G."/>
            <person name="Prasanna A.N."/>
            <person name="Walter M.C."/>
            <person name="O'Connor E."/>
            <person name="Balint B."/>
            <person name="Krizsan K."/>
            <person name="Kiss B."/>
            <person name="Hess J."/>
            <person name="Varga T."/>
            <person name="Slot J."/>
            <person name="Riley R."/>
            <person name="Boka B."/>
            <person name="Rigling D."/>
            <person name="Barry K."/>
            <person name="Lee J."/>
            <person name="Mihaltcheva S."/>
            <person name="LaButti K."/>
            <person name="Lipzen A."/>
            <person name="Waldron R."/>
            <person name="Moloney N.M."/>
            <person name="Sperisen C."/>
            <person name="Kredics L."/>
            <person name="Vagvoelgyi C."/>
            <person name="Patrignani A."/>
            <person name="Fitzpatrick D."/>
            <person name="Nagy I."/>
            <person name="Doyle S."/>
            <person name="Anderson J.B."/>
            <person name="Grigoriev I.V."/>
            <person name="Gueldener U."/>
            <person name="Muensterkoetter M."/>
            <person name="Nagy L.G."/>
        </authorList>
    </citation>
    <scope>NUCLEOTIDE SEQUENCE [LARGE SCALE GENOMIC DNA]</scope>
    <source>
        <strain evidence="8">C18/9</strain>
    </source>
</reference>
<keyword evidence="2" id="KW-0677">Repeat</keyword>
<feature type="compositionally biased region" description="Low complexity" evidence="5">
    <location>
        <begin position="196"/>
        <end position="213"/>
    </location>
</feature>
<dbReference type="InterPro" id="IPR036236">
    <property type="entry name" value="Znf_C2H2_sf"/>
</dbReference>
<feature type="region of interest" description="Disordered" evidence="5">
    <location>
        <begin position="289"/>
        <end position="317"/>
    </location>
</feature>
<feature type="domain" description="C2H2-type" evidence="6">
    <location>
        <begin position="479"/>
        <end position="502"/>
    </location>
</feature>
<evidence type="ECO:0000256" key="2">
    <source>
        <dbReference type="ARBA" id="ARBA00022737"/>
    </source>
</evidence>
<evidence type="ECO:0000256" key="5">
    <source>
        <dbReference type="SAM" id="MobiDB-lite"/>
    </source>
</evidence>
<feature type="compositionally biased region" description="Low complexity" evidence="5">
    <location>
        <begin position="289"/>
        <end position="301"/>
    </location>
</feature>
<dbReference type="GO" id="GO:0005634">
    <property type="term" value="C:nucleus"/>
    <property type="evidence" value="ECO:0007669"/>
    <property type="project" value="TreeGrafter"/>
</dbReference>
<dbReference type="PANTHER" id="PTHR23057:SF0">
    <property type="entry name" value="JUXTAPOSED WITH ANOTHER ZINC FINGER PROTEIN 1"/>
    <property type="match status" value="1"/>
</dbReference>
<keyword evidence="3" id="KW-0863">Zinc-finger</keyword>
<dbReference type="OMA" id="DHFEECH"/>
<keyword evidence="4" id="KW-0862">Zinc</keyword>
<feature type="region of interest" description="Disordered" evidence="5">
    <location>
        <begin position="629"/>
        <end position="697"/>
    </location>
</feature>
<evidence type="ECO:0000313" key="8">
    <source>
        <dbReference type="Proteomes" id="UP000219338"/>
    </source>
</evidence>
<keyword evidence="1" id="KW-0479">Metal-binding</keyword>
<dbReference type="SMART" id="SM00355">
    <property type="entry name" value="ZnF_C2H2"/>
    <property type="match status" value="3"/>
</dbReference>
<dbReference type="STRING" id="47428.A0A284RD26"/>
<feature type="region of interest" description="Disordered" evidence="5">
    <location>
        <begin position="1"/>
        <end position="21"/>
    </location>
</feature>
<dbReference type="OrthoDB" id="3269380at2759"/>
<feature type="compositionally biased region" description="Polar residues" evidence="5">
    <location>
        <begin position="400"/>
        <end position="428"/>
    </location>
</feature>
<dbReference type="SUPFAM" id="SSF57667">
    <property type="entry name" value="beta-beta-alpha zinc fingers"/>
    <property type="match status" value="1"/>
</dbReference>
<gene>
    <name evidence="7" type="ORF">ARMOST_09982</name>
</gene>
<dbReference type="InterPro" id="IPR051580">
    <property type="entry name" value="ZnF-Chromatin_assoc"/>
</dbReference>
<evidence type="ECO:0000256" key="3">
    <source>
        <dbReference type="ARBA" id="ARBA00022771"/>
    </source>
</evidence>
<feature type="compositionally biased region" description="Low complexity" evidence="5">
    <location>
        <begin position="688"/>
        <end position="697"/>
    </location>
</feature>
<feature type="compositionally biased region" description="Low complexity" evidence="5">
    <location>
        <begin position="163"/>
        <end position="182"/>
    </location>
</feature>
<feature type="region of interest" description="Disordered" evidence="5">
    <location>
        <begin position="152"/>
        <end position="230"/>
    </location>
</feature>
<evidence type="ECO:0000259" key="6">
    <source>
        <dbReference type="SMART" id="SM00355"/>
    </source>
</evidence>
<feature type="compositionally biased region" description="Pro residues" evidence="5">
    <location>
        <begin position="547"/>
        <end position="559"/>
    </location>
</feature>
<dbReference type="Proteomes" id="UP000219338">
    <property type="component" value="Unassembled WGS sequence"/>
</dbReference>
<feature type="compositionally biased region" description="Low complexity" evidence="5">
    <location>
        <begin position="662"/>
        <end position="673"/>
    </location>
</feature>
<evidence type="ECO:0000256" key="4">
    <source>
        <dbReference type="ARBA" id="ARBA00022833"/>
    </source>
</evidence>
<dbReference type="InterPro" id="IPR013087">
    <property type="entry name" value="Znf_C2H2_type"/>
</dbReference>
<feature type="region of interest" description="Disordered" evidence="5">
    <location>
        <begin position="525"/>
        <end position="563"/>
    </location>
</feature>
<dbReference type="GO" id="GO:0008270">
    <property type="term" value="F:zinc ion binding"/>
    <property type="evidence" value="ECO:0007669"/>
    <property type="project" value="UniProtKB-KW"/>
</dbReference>
<dbReference type="EMBL" id="FUEG01000007">
    <property type="protein sequence ID" value="SJL06640.1"/>
    <property type="molecule type" value="Genomic_DNA"/>
</dbReference>
<feature type="domain" description="C2H2-type" evidence="6">
    <location>
        <begin position="108"/>
        <end position="129"/>
    </location>
</feature>
<feature type="domain" description="C2H2-type" evidence="6">
    <location>
        <begin position="584"/>
        <end position="611"/>
    </location>
</feature>
<dbReference type="Gene3D" id="3.30.160.60">
    <property type="entry name" value="Classic Zinc Finger"/>
    <property type="match status" value="1"/>
</dbReference>
<proteinExistence type="predicted"/>
<protein>
    <recommendedName>
        <fullName evidence="6">C2H2-type domain-containing protein</fullName>
    </recommendedName>
</protein>